<proteinExistence type="predicted"/>
<dbReference type="Proteomes" id="UP000199006">
    <property type="component" value="Unassembled WGS sequence"/>
</dbReference>
<sequence>MRVNIKIIKISANTTGFMVGRKECITIDSWNVTFYFEKHSNKLITKIEPITIKIKEIPDSTEELKKIIFNEFAKLFQQKG</sequence>
<evidence type="ECO:0000313" key="1">
    <source>
        <dbReference type="EMBL" id="SFL10182.1"/>
    </source>
</evidence>
<protein>
    <submittedName>
        <fullName evidence="1">Uncharacterized protein</fullName>
    </submittedName>
</protein>
<dbReference type="EMBL" id="FOTI01000001">
    <property type="protein sequence ID" value="SFL10182.1"/>
    <property type="molecule type" value="Genomic_DNA"/>
</dbReference>
<organism evidence="1 2">
    <name type="scientific">Halanaerobium salsuginis</name>
    <dbReference type="NCBI Taxonomy" id="29563"/>
    <lineage>
        <taxon>Bacteria</taxon>
        <taxon>Bacillati</taxon>
        <taxon>Bacillota</taxon>
        <taxon>Clostridia</taxon>
        <taxon>Halanaerobiales</taxon>
        <taxon>Halanaerobiaceae</taxon>
        <taxon>Halanaerobium</taxon>
    </lineage>
</organism>
<accession>A0A1I4EWV4</accession>
<name>A0A1I4EWV4_9FIRM</name>
<dbReference type="STRING" id="29563.SAMN02983006_00193"/>
<keyword evidence="2" id="KW-1185">Reference proteome</keyword>
<gene>
    <name evidence="1" type="ORF">SAMN02983006_00193</name>
</gene>
<reference evidence="1 2" key="1">
    <citation type="submission" date="2016-10" db="EMBL/GenBank/DDBJ databases">
        <authorList>
            <person name="de Groot N.N."/>
        </authorList>
    </citation>
    <scope>NUCLEOTIDE SEQUENCE [LARGE SCALE GENOMIC DNA]</scope>
    <source>
        <strain evidence="1 2">ATCC 51327</strain>
    </source>
</reference>
<evidence type="ECO:0000313" key="2">
    <source>
        <dbReference type="Proteomes" id="UP000199006"/>
    </source>
</evidence>
<dbReference type="AlphaFoldDB" id="A0A1I4EWV4"/>